<proteinExistence type="predicted"/>
<gene>
    <name evidence="1" type="ORF">N0F65_011719</name>
</gene>
<dbReference type="EMBL" id="DAKRPA010000370">
    <property type="protein sequence ID" value="DAZ92885.1"/>
    <property type="molecule type" value="Genomic_DNA"/>
</dbReference>
<sequence>MLSKDVAPHGLSRLQWSSEQLRQRNGYSKSAQVRTTGCWCRLQRSVPEGIRHCQPAT</sequence>
<evidence type="ECO:0000313" key="2">
    <source>
        <dbReference type="Proteomes" id="UP001146120"/>
    </source>
</evidence>
<keyword evidence="2" id="KW-1185">Reference proteome</keyword>
<accession>A0AAV2YBK2</accession>
<evidence type="ECO:0000313" key="1">
    <source>
        <dbReference type="EMBL" id="DAZ92885.1"/>
    </source>
</evidence>
<reference evidence="1" key="2">
    <citation type="journal article" date="2023" name="Microbiol Resour">
        <title>Decontamination and Annotation of the Draft Genome Sequence of the Oomycete Lagenidium giganteum ARSEF 373.</title>
        <authorList>
            <person name="Morgan W.R."/>
            <person name="Tartar A."/>
        </authorList>
    </citation>
    <scope>NUCLEOTIDE SEQUENCE</scope>
    <source>
        <strain evidence="1">ARSEF 373</strain>
    </source>
</reference>
<reference evidence="1" key="1">
    <citation type="submission" date="2022-11" db="EMBL/GenBank/DDBJ databases">
        <authorList>
            <person name="Morgan W.R."/>
            <person name="Tartar A."/>
        </authorList>
    </citation>
    <scope>NUCLEOTIDE SEQUENCE</scope>
    <source>
        <strain evidence="1">ARSEF 373</strain>
    </source>
</reference>
<dbReference type="AlphaFoldDB" id="A0AAV2YBK2"/>
<organism evidence="1 2">
    <name type="scientific">Lagenidium giganteum</name>
    <dbReference type="NCBI Taxonomy" id="4803"/>
    <lineage>
        <taxon>Eukaryota</taxon>
        <taxon>Sar</taxon>
        <taxon>Stramenopiles</taxon>
        <taxon>Oomycota</taxon>
        <taxon>Peronosporomycetes</taxon>
        <taxon>Pythiales</taxon>
        <taxon>Pythiaceae</taxon>
    </lineage>
</organism>
<comment type="caution">
    <text evidence="1">The sequence shown here is derived from an EMBL/GenBank/DDBJ whole genome shotgun (WGS) entry which is preliminary data.</text>
</comment>
<name>A0AAV2YBK2_9STRA</name>
<protein>
    <submittedName>
        <fullName evidence="1">Uncharacterized protein</fullName>
    </submittedName>
</protein>
<dbReference type="Proteomes" id="UP001146120">
    <property type="component" value="Unassembled WGS sequence"/>
</dbReference>